<dbReference type="VEuPathDB" id="CryptoDB:Vbra_5305"/>
<accession>A0A0G4EQ71</accession>
<dbReference type="AlphaFoldDB" id="A0A0G4EQ71"/>
<dbReference type="Proteomes" id="UP000041254">
    <property type="component" value="Unassembled WGS sequence"/>
</dbReference>
<reference evidence="2 3" key="1">
    <citation type="submission" date="2014-11" db="EMBL/GenBank/DDBJ databases">
        <authorList>
            <person name="Zhu J."/>
            <person name="Qi W."/>
            <person name="Song R."/>
        </authorList>
    </citation>
    <scope>NUCLEOTIDE SEQUENCE [LARGE SCALE GENOMIC DNA]</scope>
</reference>
<dbReference type="InterPro" id="IPR011009">
    <property type="entry name" value="Kinase-like_dom_sf"/>
</dbReference>
<evidence type="ECO:0000256" key="1">
    <source>
        <dbReference type="SAM" id="MobiDB-lite"/>
    </source>
</evidence>
<organism evidence="2 3">
    <name type="scientific">Vitrella brassicaformis (strain CCMP3155)</name>
    <dbReference type="NCBI Taxonomy" id="1169540"/>
    <lineage>
        <taxon>Eukaryota</taxon>
        <taxon>Sar</taxon>
        <taxon>Alveolata</taxon>
        <taxon>Colpodellida</taxon>
        <taxon>Vitrellaceae</taxon>
        <taxon>Vitrella</taxon>
    </lineage>
</organism>
<gene>
    <name evidence="2" type="ORF">Vbra_5305</name>
</gene>
<dbReference type="EMBL" id="CDMY01000288">
    <property type="protein sequence ID" value="CEL99759.1"/>
    <property type="molecule type" value="Genomic_DNA"/>
</dbReference>
<dbReference type="InParanoid" id="A0A0G4EQ71"/>
<evidence type="ECO:0000313" key="2">
    <source>
        <dbReference type="EMBL" id="CEL99759.1"/>
    </source>
</evidence>
<feature type="region of interest" description="Disordered" evidence="1">
    <location>
        <begin position="217"/>
        <end position="275"/>
    </location>
</feature>
<evidence type="ECO:0000313" key="3">
    <source>
        <dbReference type="Proteomes" id="UP000041254"/>
    </source>
</evidence>
<proteinExistence type="predicted"/>
<keyword evidence="3" id="KW-1185">Reference proteome</keyword>
<feature type="compositionally biased region" description="Basic and acidic residues" evidence="1">
    <location>
        <begin position="217"/>
        <end position="226"/>
    </location>
</feature>
<evidence type="ECO:0008006" key="4">
    <source>
        <dbReference type="Google" id="ProtNLM"/>
    </source>
</evidence>
<protein>
    <recommendedName>
        <fullName evidence="4">Protein kinase domain-containing protein</fullName>
    </recommendedName>
</protein>
<dbReference type="SUPFAM" id="SSF56112">
    <property type="entry name" value="Protein kinase-like (PK-like)"/>
    <property type="match status" value="1"/>
</dbReference>
<sequence>MHFFQQKKPSLPPLPKALHITRWSPLLHRPADNCPWQPKLLASLSRQCRNINDAAVMTRVLKALEWQVTATQPEIESAKELVREKVSCPPIAPISVDDVRAFFAATGMTGDPLQPYYLPDVDYPETLLNTHYPAMVLGQGGFSVVQMFVRRQNVPEQIRLWRNVEAFAVKILKKDPNEPPSQLKHKSKQGFSAQRRALMSCTVHSYELERLCEPGAHPDGRREAAHPEAALQQVGPQELASRCIGLMRKPHDKTEDEARKTTKTSSTTIDTQDGCGWVHERHGEEARNRTTAGGLGFARDAMEVNGHQEVTARQTMQAGGSLDRNDMNSEASAATRRCSPRTVEQQRIRTICHVMPVFDTLAGGQVVAKTPCVGVLGHLKAAGDHKNVVAIRGARFLLDSCALFMAEAKGRSLAEAMVYDRRSRQLTVVDFGSAGERTYVYVDSSCYAAVTPKYQSPELTTSPWRHLHPDTHPDDLMDSHSDVWVTAKMNIETEVRESRYRRLLGPKQADQVMSTASGRIVGRRAASYPEFVDAEPFWLPADGMPPTLPAAYRLFHEAAQLLYGPSQPDVQSFKDFVENHWLAGLVRAAWSAARGERFIWKPPAAPYRTD</sequence>
<name>A0A0G4EQ71_VITBC</name>